<evidence type="ECO:0000313" key="2">
    <source>
        <dbReference type="EMBL" id="KAK5642780.1"/>
    </source>
</evidence>
<dbReference type="AlphaFoldDB" id="A0AAN7V6H8"/>
<keyword evidence="3" id="KW-1185">Reference proteome</keyword>
<proteinExistence type="predicted"/>
<sequence length="363" mass="40935">MSDSESSGSSPNQVILMMQKEDLTLYGAPAPKRLSRTGTVRRAATISSKEDRRSIDDTGVIFKPEHPALDHNIPERYRKSLDSTYRHSLESISEYKPKHSFSTASLITAREGGSIESTTSDCTDYAVRSATDIVNKDNTFVSASSSYLSWIESVNSSDYFGTTNTISDPVDPDVKVGEWNNFWLNYNSPNNRYISSPYLCISKEEKQGDDLSDAKSTSSTQKDFNEKDNPLDQVYLSQEELQEAIKCSQRITEILQRALKRNEIDVDESRNNSYYSQPFSFLFSEEIQKERGRSYSLEPQQLLRQKQMLKPPNGSGNSCVNVLLNTGIADILKKVISKRRDVVATDDQLSTPRSSFSDWSTNK</sequence>
<reference evidence="2 3" key="1">
    <citation type="journal article" date="2024" name="Insects">
        <title>An Improved Chromosome-Level Genome Assembly of the Firefly Pyrocoelia pectoralis.</title>
        <authorList>
            <person name="Fu X."/>
            <person name="Meyer-Rochow V.B."/>
            <person name="Ballantyne L."/>
            <person name="Zhu X."/>
        </authorList>
    </citation>
    <scope>NUCLEOTIDE SEQUENCE [LARGE SCALE GENOMIC DNA]</scope>
    <source>
        <strain evidence="2">XCY_ONT2</strain>
    </source>
</reference>
<feature type="compositionally biased region" description="Polar residues" evidence="1">
    <location>
        <begin position="347"/>
        <end position="363"/>
    </location>
</feature>
<name>A0AAN7V6H8_9COLE</name>
<dbReference type="Proteomes" id="UP001329430">
    <property type="component" value="Chromosome 6"/>
</dbReference>
<feature type="region of interest" description="Disordered" evidence="1">
    <location>
        <begin position="209"/>
        <end position="230"/>
    </location>
</feature>
<organism evidence="2 3">
    <name type="scientific">Pyrocoelia pectoralis</name>
    <dbReference type="NCBI Taxonomy" id="417401"/>
    <lineage>
        <taxon>Eukaryota</taxon>
        <taxon>Metazoa</taxon>
        <taxon>Ecdysozoa</taxon>
        <taxon>Arthropoda</taxon>
        <taxon>Hexapoda</taxon>
        <taxon>Insecta</taxon>
        <taxon>Pterygota</taxon>
        <taxon>Neoptera</taxon>
        <taxon>Endopterygota</taxon>
        <taxon>Coleoptera</taxon>
        <taxon>Polyphaga</taxon>
        <taxon>Elateriformia</taxon>
        <taxon>Elateroidea</taxon>
        <taxon>Lampyridae</taxon>
        <taxon>Lampyrinae</taxon>
        <taxon>Pyrocoelia</taxon>
    </lineage>
</organism>
<accession>A0AAN7V6H8</accession>
<dbReference type="EMBL" id="JAVRBK010000006">
    <property type="protein sequence ID" value="KAK5642780.1"/>
    <property type="molecule type" value="Genomic_DNA"/>
</dbReference>
<comment type="caution">
    <text evidence="2">The sequence shown here is derived from an EMBL/GenBank/DDBJ whole genome shotgun (WGS) entry which is preliminary data.</text>
</comment>
<evidence type="ECO:0000313" key="3">
    <source>
        <dbReference type="Proteomes" id="UP001329430"/>
    </source>
</evidence>
<feature type="region of interest" description="Disordered" evidence="1">
    <location>
        <begin position="343"/>
        <end position="363"/>
    </location>
</feature>
<evidence type="ECO:0000256" key="1">
    <source>
        <dbReference type="SAM" id="MobiDB-lite"/>
    </source>
</evidence>
<protein>
    <submittedName>
        <fullName evidence="2">Uncharacterized protein</fullName>
    </submittedName>
</protein>
<gene>
    <name evidence="2" type="ORF">RI129_008947</name>
</gene>